<keyword evidence="1" id="KW-0862">Zinc</keyword>
<evidence type="ECO:0000256" key="2">
    <source>
        <dbReference type="SAM" id="MobiDB-lite"/>
    </source>
</evidence>
<feature type="region of interest" description="Disordered" evidence="2">
    <location>
        <begin position="183"/>
        <end position="215"/>
    </location>
</feature>
<reference evidence="4 5" key="1">
    <citation type="journal article" date="2006" name="Science">
        <title>Phytophthora genome sequences uncover evolutionary origins and mechanisms of pathogenesis.</title>
        <authorList>
            <person name="Tyler B.M."/>
            <person name="Tripathy S."/>
            <person name="Zhang X."/>
            <person name="Dehal P."/>
            <person name="Jiang R.H."/>
            <person name="Aerts A."/>
            <person name="Arredondo F.D."/>
            <person name="Baxter L."/>
            <person name="Bensasson D."/>
            <person name="Beynon J.L."/>
            <person name="Chapman J."/>
            <person name="Damasceno C.M."/>
            <person name="Dorrance A.E."/>
            <person name="Dou D."/>
            <person name="Dickerman A.W."/>
            <person name="Dubchak I.L."/>
            <person name="Garbelotto M."/>
            <person name="Gijzen M."/>
            <person name="Gordon S.G."/>
            <person name="Govers F."/>
            <person name="Grunwald N.J."/>
            <person name="Huang W."/>
            <person name="Ivors K.L."/>
            <person name="Jones R.W."/>
            <person name="Kamoun S."/>
            <person name="Krampis K."/>
            <person name="Lamour K.H."/>
            <person name="Lee M.K."/>
            <person name="McDonald W.H."/>
            <person name="Medina M."/>
            <person name="Meijer H.J."/>
            <person name="Nordberg E.K."/>
            <person name="Maclean D.J."/>
            <person name="Ospina-Giraldo M.D."/>
            <person name="Morris P.F."/>
            <person name="Phuntumart V."/>
            <person name="Putnam N.H."/>
            <person name="Rash S."/>
            <person name="Rose J.K."/>
            <person name="Sakihama Y."/>
            <person name="Salamov A.A."/>
            <person name="Savidor A."/>
            <person name="Scheuring C.F."/>
            <person name="Smith B.M."/>
            <person name="Sobral B.W."/>
            <person name="Terry A."/>
            <person name="Torto-Alalibo T.A."/>
            <person name="Win J."/>
            <person name="Xu Z."/>
            <person name="Zhang H."/>
            <person name="Grigoriev I.V."/>
            <person name="Rokhsar D.S."/>
            <person name="Boore J.L."/>
        </authorList>
    </citation>
    <scope>NUCLEOTIDE SEQUENCE [LARGE SCALE GENOMIC DNA]</scope>
    <source>
        <strain evidence="4 5">P6497</strain>
    </source>
</reference>
<dbReference type="GeneID" id="20641248"/>
<keyword evidence="1" id="KW-0479">Metal-binding</keyword>
<gene>
    <name evidence="4" type="ORF">PHYSODRAFT_295417</name>
</gene>
<keyword evidence="1" id="KW-0863">Zinc-finger</keyword>
<organism evidence="4 5">
    <name type="scientific">Phytophthora sojae (strain P6497)</name>
    <name type="common">Soybean stem and root rot agent</name>
    <name type="synonym">Phytophthora megasperma f. sp. glycines</name>
    <dbReference type="NCBI Taxonomy" id="1094619"/>
    <lineage>
        <taxon>Eukaryota</taxon>
        <taxon>Sar</taxon>
        <taxon>Stramenopiles</taxon>
        <taxon>Oomycota</taxon>
        <taxon>Peronosporomycetes</taxon>
        <taxon>Peronosporales</taxon>
        <taxon>Peronosporaceae</taxon>
        <taxon>Phytophthora</taxon>
    </lineage>
</organism>
<feature type="region of interest" description="Disordered" evidence="2">
    <location>
        <begin position="46"/>
        <end position="65"/>
    </location>
</feature>
<dbReference type="InterPro" id="IPR007527">
    <property type="entry name" value="Znf_SWIM"/>
</dbReference>
<feature type="compositionally biased region" description="Acidic residues" evidence="2">
    <location>
        <begin position="53"/>
        <end position="62"/>
    </location>
</feature>
<sequence length="226" mass="24802">MTSGEVSVQSTENPKCVHVKEIRRSALQVEEKEEDEGLTKSLEQLSRAFGDANAEDADEADNTPDGIVTDVDGAVMVTCAGDEVANSKLQACKEGIEEDDIPAKERDLETKAVKWSLRRAHRKGIPEQGWIVDLDRRVCGCKYFGKMLSCAHIIVAERTRGLNGSRHDPAAKLKNRIQRTKLGEKAQGKTKKKPAKSRLAPSLASRALAERPPRASSALDVQFILN</sequence>
<protein>
    <recommendedName>
        <fullName evidence="3">SWIM-type domain-containing protein</fullName>
    </recommendedName>
</protein>
<dbReference type="KEGG" id="psoj:PHYSODRAFT_295417"/>
<evidence type="ECO:0000259" key="3">
    <source>
        <dbReference type="PROSITE" id="PS50966"/>
    </source>
</evidence>
<proteinExistence type="predicted"/>
<feature type="domain" description="SWIM-type" evidence="3">
    <location>
        <begin position="130"/>
        <end position="161"/>
    </location>
</feature>
<dbReference type="EMBL" id="JH159151">
    <property type="protein sequence ID" value="EGZ30735.1"/>
    <property type="molecule type" value="Genomic_DNA"/>
</dbReference>
<feature type="compositionally biased region" description="Low complexity" evidence="2">
    <location>
        <begin position="197"/>
        <end position="207"/>
    </location>
</feature>
<dbReference type="PROSITE" id="PS50966">
    <property type="entry name" value="ZF_SWIM"/>
    <property type="match status" value="1"/>
</dbReference>
<dbReference type="Proteomes" id="UP000002640">
    <property type="component" value="Unassembled WGS sequence"/>
</dbReference>
<name>G4YR55_PHYSP</name>
<dbReference type="InParanoid" id="G4YR55"/>
<dbReference type="GO" id="GO:0008270">
    <property type="term" value="F:zinc ion binding"/>
    <property type="evidence" value="ECO:0007669"/>
    <property type="project" value="UniProtKB-KW"/>
</dbReference>
<keyword evidence="5" id="KW-1185">Reference proteome</keyword>
<dbReference type="RefSeq" id="XP_009518010.1">
    <property type="nucleotide sequence ID" value="XM_009519715.1"/>
</dbReference>
<dbReference type="AlphaFoldDB" id="G4YR55"/>
<evidence type="ECO:0000313" key="4">
    <source>
        <dbReference type="EMBL" id="EGZ30735.1"/>
    </source>
</evidence>
<evidence type="ECO:0000313" key="5">
    <source>
        <dbReference type="Proteomes" id="UP000002640"/>
    </source>
</evidence>
<evidence type="ECO:0000256" key="1">
    <source>
        <dbReference type="PROSITE-ProRule" id="PRU00325"/>
    </source>
</evidence>
<accession>G4YR55</accession>